<sequence length="371" mass="42258">MYKYFVMVTSAANNPKLFDLFNEATRFVKDSNVQRVKEKFSRIAKAIFIISGIYLCYVTSGYYQEKIPFLIIKADNNVSIPFFLNSLLCLCNVISSSTVLLIQHIYHKLHFYSMAMNKDKHYSRNFFGPLNKKAVCKLSLTSLSLTGAAISSTLALKHITFPTQVLVKSAKMVPIVLGSYLIFGKKYKFFDYIMVIIITVSLICFNIFKTFTSKSNEQTVLGIGLCFISLIFDSYTGPSQEEILSWCNIDPITMMFVMNAISFLYTLTISLYYGGIEAFNIVMSNPQLRTNVFYYTVSASIGQFFIYLSINEFGSLYTCTITTMRKAVTTLVSIYFFGHKISAVQWICIFAIFATLLAQQYHKAQIKQKTM</sequence>
<gene>
    <name evidence="9" type="ORF">BMR1_03g01650</name>
</gene>
<feature type="transmembrane region" description="Helical" evidence="8">
    <location>
        <begin position="83"/>
        <end position="106"/>
    </location>
</feature>
<evidence type="ECO:0000256" key="2">
    <source>
        <dbReference type="ARBA" id="ARBA00010694"/>
    </source>
</evidence>
<keyword evidence="7 8" id="KW-0472">Membrane</keyword>
<keyword evidence="5" id="KW-0256">Endoplasmic reticulum</keyword>
<feature type="transmembrane region" description="Helical" evidence="8">
    <location>
        <begin position="43"/>
        <end position="63"/>
    </location>
</feature>
<dbReference type="VEuPathDB" id="PiroplasmaDB:BMR1_03g01650"/>
<evidence type="ECO:0000313" key="10">
    <source>
        <dbReference type="Proteomes" id="UP000002899"/>
    </source>
</evidence>
<accession>A0A0K3AMJ5</accession>
<dbReference type="Proteomes" id="UP000002899">
    <property type="component" value="Chromosome III"/>
</dbReference>
<proteinExistence type="inferred from homology"/>
<dbReference type="InterPro" id="IPR013657">
    <property type="entry name" value="SCL35B1-4/HUT1"/>
</dbReference>
<dbReference type="GO" id="GO:0005459">
    <property type="term" value="F:UDP-galactose transmembrane transporter activity"/>
    <property type="evidence" value="ECO:0007669"/>
    <property type="project" value="TreeGrafter"/>
</dbReference>
<evidence type="ECO:0000313" key="9">
    <source>
        <dbReference type="EMBL" id="CTQ40929.1"/>
    </source>
</evidence>
<feature type="transmembrane region" description="Helical" evidence="8">
    <location>
        <begin position="220"/>
        <end position="237"/>
    </location>
</feature>
<dbReference type="PANTHER" id="PTHR10778:SF10">
    <property type="entry name" value="SOLUTE CARRIER FAMILY 35 MEMBER B1"/>
    <property type="match status" value="1"/>
</dbReference>
<reference evidence="9 10" key="3">
    <citation type="journal article" date="2016" name="Sci. Rep.">
        <title>Genome-wide diversity and gene expression profiling of Babesia microti isolates identify polymorphic genes that mediate host-pathogen interactions.</title>
        <authorList>
            <person name="Silva J.C."/>
            <person name="Cornillot E."/>
            <person name="McCracken C."/>
            <person name="Usmani-Brown S."/>
            <person name="Dwivedi A."/>
            <person name="Ifeonu O.O."/>
            <person name="Crabtree J."/>
            <person name="Gotia H.T."/>
            <person name="Virji A.Z."/>
            <person name="Reynes C."/>
            <person name="Colinge J."/>
            <person name="Kumar V."/>
            <person name="Lawres L."/>
            <person name="Pazzi J.E."/>
            <person name="Pablo J.V."/>
            <person name="Hung C."/>
            <person name="Brancato J."/>
            <person name="Kumari P."/>
            <person name="Orvis J."/>
            <person name="Tretina K."/>
            <person name="Chibucos M."/>
            <person name="Ott S."/>
            <person name="Sadzewicz L."/>
            <person name="Sengamalay N."/>
            <person name="Shetty A.C."/>
            <person name="Su Q."/>
            <person name="Tallon L."/>
            <person name="Fraser C.M."/>
            <person name="Frutos R."/>
            <person name="Molina D.M."/>
            <person name="Krause P.J."/>
            <person name="Ben Mamoun C."/>
        </authorList>
    </citation>
    <scope>NUCLEOTIDE SEQUENCE [LARGE SCALE GENOMIC DNA]</scope>
    <source>
        <strain evidence="9 10">RI</strain>
    </source>
</reference>
<evidence type="ECO:0000256" key="8">
    <source>
        <dbReference type="SAM" id="Phobius"/>
    </source>
</evidence>
<reference evidence="9 10" key="1">
    <citation type="journal article" date="2012" name="Nucleic Acids Res.">
        <title>Sequencing of the smallest Apicomplexan genome from the human pathogen Babesia microti.</title>
        <authorList>
            <person name="Cornillot E."/>
            <person name="Hadj-Kaddour K."/>
            <person name="Dassouli A."/>
            <person name="Noel B."/>
            <person name="Ranwez V."/>
            <person name="Vacherie B."/>
            <person name="Augagneur Y."/>
            <person name="Bres V."/>
            <person name="Duclos A."/>
            <person name="Randazzo S."/>
            <person name="Carcy B."/>
            <person name="Debierre-Grockiego F."/>
            <person name="Delbecq S."/>
            <person name="Moubri-Menage K."/>
            <person name="Shams-Eldin H."/>
            <person name="Usmani-Brown S."/>
            <person name="Bringaud F."/>
            <person name="Wincker P."/>
            <person name="Vivares C.P."/>
            <person name="Schwarz R.T."/>
            <person name="Schetters T.P."/>
            <person name="Krause P.J."/>
            <person name="Gorenflot A."/>
            <person name="Berry V."/>
            <person name="Barbe V."/>
            <person name="Ben Mamoun C."/>
        </authorList>
    </citation>
    <scope>NUCLEOTIDE SEQUENCE [LARGE SCALE GENOMIC DNA]</scope>
    <source>
        <strain evidence="9 10">RI</strain>
    </source>
</reference>
<feature type="transmembrane region" description="Helical" evidence="8">
    <location>
        <begin position="189"/>
        <end position="208"/>
    </location>
</feature>
<feature type="transmembrane region" description="Helical" evidence="8">
    <location>
        <begin position="249"/>
        <end position="272"/>
    </location>
</feature>
<keyword evidence="10" id="KW-1185">Reference proteome</keyword>
<dbReference type="OMA" id="CGAIGQV"/>
<evidence type="ECO:0000256" key="1">
    <source>
        <dbReference type="ARBA" id="ARBA00004477"/>
    </source>
</evidence>
<evidence type="ECO:0000256" key="6">
    <source>
        <dbReference type="ARBA" id="ARBA00022989"/>
    </source>
</evidence>
<reference evidence="9 10" key="2">
    <citation type="journal article" date="2013" name="PLoS ONE">
        <title>Whole genome mapping and re-organization of the nuclear and mitochondrial genomes of Babesia microti isolates.</title>
        <authorList>
            <person name="Cornillot E."/>
            <person name="Dassouli A."/>
            <person name="Garg A."/>
            <person name="Pachikara N."/>
            <person name="Randazzo S."/>
            <person name="Depoix D."/>
            <person name="Carcy B."/>
            <person name="Delbecq S."/>
            <person name="Frutos R."/>
            <person name="Silva J.C."/>
            <person name="Sutton R."/>
            <person name="Krause P.J."/>
            <person name="Mamoun C.B."/>
        </authorList>
    </citation>
    <scope>NUCLEOTIDE SEQUENCE [LARGE SCALE GENOMIC DNA]</scope>
    <source>
        <strain evidence="9 10">RI</strain>
    </source>
</reference>
<dbReference type="GO" id="GO:0005789">
    <property type="term" value="C:endoplasmic reticulum membrane"/>
    <property type="evidence" value="ECO:0007669"/>
    <property type="project" value="UniProtKB-SubCell"/>
</dbReference>
<comment type="similarity">
    <text evidence="2">Belongs to the nucleotide-sugar transporter family. SLC35B subfamily.</text>
</comment>
<protein>
    <submittedName>
        <fullName evidence="9">UAA transporter family</fullName>
    </submittedName>
</protein>
<evidence type="ECO:0000256" key="5">
    <source>
        <dbReference type="ARBA" id="ARBA00022824"/>
    </source>
</evidence>
<feature type="transmembrane region" description="Helical" evidence="8">
    <location>
        <begin position="292"/>
        <end position="310"/>
    </location>
</feature>
<keyword evidence="3" id="KW-0813">Transport</keyword>
<dbReference type="SUPFAM" id="SSF103481">
    <property type="entry name" value="Multidrug resistance efflux transporter EmrE"/>
    <property type="match status" value="1"/>
</dbReference>
<dbReference type="PANTHER" id="PTHR10778">
    <property type="entry name" value="SOLUTE CARRIER FAMILY 35 MEMBER B"/>
    <property type="match status" value="1"/>
</dbReference>
<dbReference type="OrthoDB" id="1601at2759"/>
<feature type="transmembrane region" description="Helical" evidence="8">
    <location>
        <begin position="343"/>
        <end position="361"/>
    </location>
</feature>
<evidence type="ECO:0000256" key="7">
    <source>
        <dbReference type="ARBA" id="ARBA00023136"/>
    </source>
</evidence>
<dbReference type="InterPro" id="IPR037185">
    <property type="entry name" value="EmrE-like"/>
</dbReference>
<dbReference type="Pfam" id="PF08449">
    <property type="entry name" value="UAA"/>
    <property type="match status" value="1"/>
</dbReference>
<comment type="subcellular location">
    <subcellularLocation>
        <location evidence="1">Endoplasmic reticulum membrane</location>
        <topology evidence="1">Multi-pass membrane protein</topology>
    </subcellularLocation>
</comment>
<name>A0A0K3AMJ5_BABMR</name>
<dbReference type="EMBL" id="LN871598">
    <property type="protein sequence ID" value="CTQ40929.1"/>
    <property type="molecule type" value="Genomic_DNA"/>
</dbReference>
<evidence type="ECO:0000256" key="4">
    <source>
        <dbReference type="ARBA" id="ARBA00022692"/>
    </source>
</evidence>
<dbReference type="GO" id="GO:0000139">
    <property type="term" value="C:Golgi membrane"/>
    <property type="evidence" value="ECO:0007669"/>
    <property type="project" value="TreeGrafter"/>
</dbReference>
<dbReference type="GeneID" id="24424965"/>
<dbReference type="KEGG" id="bmic:BMR1_03g01650"/>
<organism evidence="9 10">
    <name type="scientific">Babesia microti (strain RI)</name>
    <dbReference type="NCBI Taxonomy" id="1133968"/>
    <lineage>
        <taxon>Eukaryota</taxon>
        <taxon>Sar</taxon>
        <taxon>Alveolata</taxon>
        <taxon>Apicomplexa</taxon>
        <taxon>Aconoidasida</taxon>
        <taxon>Piroplasmida</taxon>
        <taxon>Babesiidae</taxon>
        <taxon>Babesia</taxon>
    </lineage>
</organism>
<dbReference type="RefSeq" id="XP_012648940.1">
    <property type="nucleotide sequence ID" value="XM_012793486.1"/>
</dbReference>
<evidence type="ECO:0000256" key="3">
    <source>
        <dbReference type="ARBA" id="ARBA00022448"/>
    </source>
</evidence>
<keyword evidence="6 8" id="KW-1133">Transmembrane helix</keyword>
<keyword evidence="4 8" id="KW-0812">Transmembrane</keyword>
<dbReference type="AlphaFoldDB" id="A0A0K3AMJ5"/>
<dbReference type="GO" id="GO:0005460">
    <property type="term" value="F:UDP-glucose transmembrane transporter activity"/>
    <property type="evidence" value="ECO:0007669"/>
    <property type="project" value="TreeGrafter"/>
</dbReference>